<sequence length="743" mass="80275">MFGCISGGTTALSVNIRWQESDLANFETPPLTNGLPTRERHGGWDPAGAMTDVYTFPPHCASITDTWMPFTETACRQLDGDYYSPGICPDGWAAAFTRPVLGSRGPPEEPDETAMMCCPSWGTTLLDLIKVRDPIQIRWVSSDLSLLETHPLTPGMIPTERLLHPNRFRASLVEEKEATTEDIFSIIGEMDCSVSGSFTVSPVLTENHGTQISTERSLGTYETVCELSSTAVLLPTCTQPPTAPPKDKFLFDPFGQGESGTTSAFPGQHFVASMLAPLLAALFAIPWKILHLHATSLESFHKLSGPKGTTVTKAMIRDYAGPGAVFALVPFITACLVYSSAILAPLSTESWTIGLLGSCAADENKNCVPEMQAVPQVVRTMEALLALIVLLAIALAAALRKWSTGVLADPRSIVGIASLSQSPELRRVFGSLLIGPSASLSVKDMKKQVGGLQVYLGVSQNASGGMDYGIQLLNPPQTPLSNGFYGKSNQKKPCLSDPLLKATLLLAAFAVLLAAVMSIIIYYRLTGGSSGFERFMSGQNFGPRFLFSIFGVLINFGWVNVFTSVTRLTPFYALSIGQRHPAKTTILLPYATDPYTHLPRSILAGHVLPALVSFVTILSDFLPLLFANVPFHRTRTFTEHLVSCWMTVAILALMMVILVILAVVMIAARPRCTALLGVFTESPIVGTLLVLGRSDYFVGCFRGLAGLTPKERDMAVRGMELKYYLADVGDGVHDDGVAINVQR</sequence>
<dbReference type="GeneID" id="27725581"/>
<feature type="transmembrane region" description="Helical" evidence="1">
    <location>
        <begin position="545"/>
        <end position="565"/>
    </location>
</feature>
<feature type="transmembrane region" description="Helical" evidence="1">
    <location>
        <begin position="607"/>
        <end position="626"/>
    </location>
</feature>
<name>A0A084G3N4_PSEDA</name>
<keyword evidence="1" id="KW-0812">Transmembrane</keyword>
<dbReference type="OrthoDB" id="5428901at2759"/>
<gene>
    <name evidence="2" type="ORF">SAPIO_CDS6509</name>
</gene>
<dbReference type="Proteomes" id="UP000028545">
    <property type="component" value="Unassembled WGS sequence"/>
</dbReference>
<evidence type="ECO:0000256" key="1">
    <source>
        <dbReference type="SAM" id="Phobius"/>
    </source>
</evidence>
<dbReference type="Pfam" id="PF11915">
    <property type="entry name" value="DUF3433"/>
    <property type="match status" value="1"/>
</dbReference>
<dbReference type="PANTHER" id="PTHR37544:SF3">
    <property type="entry name" value="SPRAY"/>
    <property type="match status" value="1"/>
</dbReference>
<protein>
    <submittedName>
        <fullName evidence="2">Uncharacterized protein</fullName>
    </submittedName>
</protein>
<keyword evidence="1" id="KW-1133">Transmembrane helix</keyword>
<dbReference type="RefSeq" id="XP_016641745.1">
    <property type="nucleotide sequence ID" value="XM_016788592.1"/>
</dbReference>
<organism evidence="2 3">
    <name type="scientific">Pseudallescheria apiosperma</name>
    <name type="common">Scedosporium apiospermum</name>
    <dbReference type="NCBI Taxonomy" id="563466"/>
    <lineage>
        <taxon>Eukaryota</taxon>
        <taxon>Fungi</taxon>
        <taxon>Dikarya</taxon>
        <taxon>Ascomycota</taxon>
        <taxon>Pezizomycotina</taxon>
        <taxon>Sordariomycetes</taxon>
        <taxon>Hypocreomycetidae</taxon>
        <taxon>Microascales</taxon>
        <taxon>Microascaceae</taxon>
        <taxon>Scedosporium</taxon>
    </lineage>
</organism>
<dbReference type="VEuPathDB" id="FungiDB:SAPIO_CDS6509"/>
<comment type="caution">
    <text evidence="2">The sequence shown here is derived from an EMBL/GenBank/DDBJ whole genome shotgun (WGS) entry which is preliminary data.</text>
</comment>
<dbReference type="InterPro" id="IPR021840">
    <property type="entry name" value="DUF3433"/>
</dbReference>
<feature type="transmembrane region" description="Helical" evidence="1">
    <location>
        <begin position="270"/>
        <end position="290"/>
    </location>
</feature>
<evidence type="ECO:0000313" key="2">
    <source>
        <dbReference type="EMBL" id="KEZ41946.1"/>
    </source>
</evidence>
<dbReference type="EMBL" id="JOWA01000104">
    <property type="protein sequence ID" value="KEZ41946.1"/>
    <property type="molecule type" value="Genomic_DNA"/>
</dbReference>
<accession>A0A084G3N4</accession>
<reference evidence="2 3" key="1">
    <citation type="journal article" date="2014" name="Genome Announc.">
        <title>Draft genome sequence of the pathogenic fungus Scedosporium apiospermum.</title>
        <authorList>
            <person name="Vandeputte P."/>
            <person name="Ghamrawi S."/>
            <person name="Rechenmann M."/>
            <person name="Iltis A."/>
            <person name="Giraud S."/>
            <person name="Fleury M."/>
            <person name="Thornton C."/>
            <person name="Delhaes L."/>
            <person name="Meyer W."/>
            <person name="Papon N."/>
            <person name="Bouchara J.P."/>
        </authorList>
    </citation>
    <scope>NUCLEOTIDE SEQUENCE [LARGE SCALE GENOMIC DNA]</scope>
    <source>
        <strain evidence="2 3">IHEM 14462</strain>
    </source>
</reference>
<dbReference type="KEGG" id="sapo:SAPIO_CDS6509"/>
<keyword evidence="3" id="KW-1185">Reference proteome</keyword>
<dbReference type="HOGENOM" id="CLU_373906_0_0_1"/>
<feature type="transmembrane region" description="Helical" evidence="1">
    <location>
        <begin position="499"/>
        <end position="525"/>
    </location>
</feature>
<feature type="transmembrane region" description="Helical" evidence="1">
    <location>
        <begin position="646"/>
        <end position="668"/>
    </location>
</feature>
<proteinExistence type="predicted"/>
<dbReference type="AlphaFoldDB" id="A0A084G3N4"/>
<evidence type="ECO:0000313" key="3">
    <source>
        <dbReference type="Proteomes" id="UP000028545"/>
    </source>
</evidence>
<keyword evidence="1" id="KW-0472">Membrane</keyword>
<feature type="transmembrane region" description="Helical" evidence="1">
    <location>
        <begin position="383"/>
        <end position="402"/>
    </location>
</feature>
<feature type="transmembrane region" description="Helical" evidence="1">
    <location>
        <begin position="323"/>
        <end position="346"/>
    </location>
</feature>
<dbReference type="PANTHER" id="PTHR37544">
    <property type="entry name" value="SPRAY-RELATED"/>
    <property type="match status" value="1"/>
</dbReference>